<protein>
    <submittedName>
        <fullName evidence="2">SMR/MUTS FAMILY PROTEIN</fullName>
    </submittedName>
</protein>
<evidence type="ECO:0000259" key="1">
    <source>
        <dbReference type="PROSITE" id="PS50828"/>
    </source>
</evidence>
<dbReference type="SMART" id="SM00463">
    <property type="entry name" value="SMR"/>
    <property type="match status" value="1"/>
</dbReference>
<dbReference type="PANTHER" id="PTHR35562:SF2">
    <property type="entry name" value="DNA ENDONUCLEASE SMRA-RELATED"/>
    <property type="match status" value="1"/>
</dbReference>
<accession>A0A3B0RRS2</accession>
<name>A0A3B0RRS2_9ZZZZ</name>
<sequence>MVRQKNLSALEEKLWQRVTENMAKLDSNRTARPLVRRGAYRDRSAPRYDQNMTFAPGLTEQAFTLKDADYNWHQKIRRGKVKTDGKIDLHGMTQDRAYAALNRYIEDAWRRGKKTILVVTGKGGKKSDMESMSHSDYTRGRGVLKTNVPRWLSQGQLAARIISYHTANAEHGGDGALYVVLKSNRG</sequence>
<dbReference type="Pfam" id="PF01713">
    <property type="entry name" value="Smr"/>
    <property type="match status" value="1"/>
</dbReference>
<feature type="domain" description="Smr" evidence="1">
    <location>
        <begin position="87"/>
        <end position="182"/>
    </location>
</feature>
<dbReference type="InterPro" id="IPR002625">
    <property type="entry name" value="Smr_dom"/>
</dbReference>
<gene>
    <name evidence="2" type="ORF">MNBD_ALPHA02-684</name>
</gene>
<dbReference type="EMBL" id="UOED01000092">
    <property type="protein sequence ID" value="VAV94579.1"/>
    <property type="molecule type" value="Genomic_DNA"/>
</dbReference>
<organism evidence="2">
    <name type="scientific">hydrothermal vent metagenome</name>
    <dbReference type="NCBI Taxonomy" id="652676"/>
    <lineage>
        <taxon>unclassified sequences</taxon>
        <taxon>metagenomes</taxon>
        <taxon>ecological metagenomes</taxon>
    </lineage>
</organism>
<proteinExistence type="predicted"/>
<dbReference type="PANTHER" id="PTHR35562">
    <property type="entry name" value="DNA ENDONUCLEASE SMRA-RELATED"/>
    <property type="match status" value="1"/>
</dbReference>
<dbReference type="AlphaFoldDB" id="A0A3B0RRS2"/>
<dbReference type="SUPFAM" id="SSF160443">
    <property type="entry name" value="SMR domain-like"/>
    <property type="match status" value="1"/>
</dbReference>
<dbReference type="Gene3D" id="3.30.1370.110">
    <property type="match status" value="1"/>
</dbReference>
<reference evidence="2" key="1">
    <citation type="submission" date="2018-06" db="EMBL/GenBank/DDBJ databases">
        <authorList>
            <person name="Zhirakovskaya E."/>
        </authorList>
    </citation>
    <scope>NUCLEOTIDE SEQUENCE</scope>
</reference>
<evidence type="ECO:0000313" key="2">
    <source>
        <dbReference type="EMBL" id="VAV94579.1"/>
    </source>
</evidence>
<dbReference type="PROSITE" id="PS50828">
    <property type="entry name" value="SMR"/>
    <property type="match status" value="1"/>
</dbReference>
<dbReference type="InterPro" id="IPR036063">
    <property type="entry name" value="Smr_dom_sf"/>
</dbReference>